<dbReference type="PROSITE" id="PS00752">
    <property type="entry name" value="XPA_1"/>
    <property type="match status" value="1"/>
</dbReference>
<gene>
    <name evidence="12" type="ORF">RI543_000918</name>
</gene>
<feature type="compositionally biased region" description="Low complexity" evidence="10">
    <location>
        <begin position="74"/>
        <end position="87"/>
    </location>
</feature>
<dbReference type="PANTHER" id="PTHR10142:SF0">
    <property type="entry name" value="DNA REPAIR PROTEIN COMPLEMENTING XP-A CELLS"/>
    <property type="match status" value="1"/>
</dbReference>
<dbReference type="InterPro" id="IPR000465">
    <property type="entry name" value="XPA/RAD14"/>
</dbReference>
<evidence type="ECO:0000256" key="3">
    <source>
        <dbReference type="ARBA" id="ARBA00022723"/>
    </source>
</evidence>
<evidence type="ECO:0000313" key="12">
    <source>
        <dbReference type="EMBL" id="KAK5781732.1"/>
    </source>
</evidence>
<sequence>MNEAQRAKIEANRKRALERLKQRGLLNNLQVKTIESRNLPIQPQSNPSSNSSPNSNRITKKQVNHDSLTTISLSSNNNNNNNNNKSNNGERTTDNTSHANKNDVHITNKPKIRPTVRTKDYIDFDFSTMQNLNGGYINPNDKGIYSYHINSNTDDYSYYEGERTAHSHIKTLEDWKEEQRQRRNLYENKPPPEHISQAIKCRECRINIEMDPILDDVFKLNVCKQCSKLHPEKYSLLTKTECKEDYFLTEDELNDKSLFHRLEKPNPHSGTFARMQLFVRCEIEAFAFKKWGGEEGLDKEWERRETLKIKRKEQLYQKEIQTMRLKTRAQEFTKKLRDKKYGNLIHEHKFGEAVETYKDEEDNTIMKRRCINCGLEVDEVEI</sequence>
<dbReference type="Pfam" id="PF05181">
    <property type="entry name" value="XPA_C"/>
    <property type="match status" value="1"/>
</dbReference>
<dbReference type="InterPro" id="IPR022656">
    <property type="entry name" value="XPA_C"/>
</dbReference>
<evidence type="ECO:0000256" key="4">
    <source>
        <dbReference type="ARBA" id="ARBA00022763"/>
    </source>
</evidence>
<evidence type="ECO:0000256" key="1">
    <source>
        <dbReference type="ARBA" id="ARBA00004123"/>
    </source>
</evidence>
<dbReference type="Proteomes" id="UP001306508">
    <property type="component" value="Unassembled WGS sequence"/>
</dbReference>
<dbReference type="InterPro" id="IPR009061">
    <property type="entry name" value="DNA-bd_dom_put_sf"/>
</dbReference>
<evidence type="ECO:0000256" key="10">
    <source>
        <dbReference type="SAM" id="MobiDB-lite"/>
    </source>
</evidence>
<dbReference type="GO" id="GO:0070914">
    <property type="term" value="P:UV-damage excision repair"/>
    <property type="evidence" value="ECO:0007669"/>
    <property type="project" value="TreeGrafter"/>
</dbReference>
<dbReference type="GO" id="GO:1901255">
    <property type="term" value="P:nucleotide-excision repair involved in interstrand cross-link repair"/>
    <property type="evidence" value="ECO:0007669"/>
    <property type="project" value="TreeGrafter"/>
</dbReference>
<accession>A0AAN7WSR3</accession>
<dbReference type="GO" id="GO:0003684">
    <property type="term" value="F:damaged DNA binding"/>
    <property type="evidence" value="ECO:0007669"/>
    <property type="project" value="InterPro"/>
</dbReference>
<dbReference type="SUPFAM" id="SSF46955">
    <property type="entry name" value="Putative DNA-binding domain"/>
    <property type="match status" value="1"/>
</dbReference>
<dbReference type="GO" id="GO:0000715">
    <property type="term" value="P:nucleotide-excision repair, DNA damage recognition"/>
    <property type="evidence" value="ECO:0007669"/>
    <property type="project" value="TreeGrafter"/>
</dbReference>
<evidence type="ECO:0000259" key="11">
    <source>
        <dbReference type="Pfam" id="PF05181"/>
    </source>
</evidence>
<protein>
    <recommendedName>
        <fullName evidence="11">XPA C-terminal domain-containing protein</fullName>
    </recommendedName>
</protein>
<feature type="domain" description="XPA C-terminal" evidence="11">
    <location>
        <begin position="233"/>
        <end position="283"/>
    </location>
</feature>
<name>A0AAN7WSR3_9SACH</name>
<reference evidence="13" key="1">
    <citation type="submission" date="2023-07" db="EMBL/GenBank/DDBJ databases">
        <title>A draft genome of Kazachstania heterogenica Y-27499.</title>
        <authorList>
            <person name="Donic C."/>
            <person name="Kralova J.S."/>
            <person name="Fidel L."/>
            <person name="Ben-Dor S."/>
            <person name="Jung S."/>
        </authorList>
    </citation>
    <scope>NUCLEOTIDE SEQUENCE [LARGE SCALE GENOMIC DNA]</scope>
    <source>
        <strain evidence="13">Y27499</strain>
    </source>
</reference>
<feature type="compositionally biased region" description="Low complexity" evidence="10">
    <location>
        <begin position="42"/>
        <end position="56"/>
    </location>
</feature>
<evidence type="ECO:0000256" key="8">
    <source>
        <dbReference type="ARBA" id="ARBA00023204"/>
    </source>
</evidence>
<keyword evidence="9" id="KW-0539">Nucleus</keyword>
<keyword evidence="8" id="KW-0234">DNA repair</keyword>
<evidence type="ECO:0000256" key="6">
    <source>
        <dbReference type="ARBA" id="ARBA00022833"/>
    </source>
</evidence>
<dbReference type="InterPro" id="IPR037129">
    <property type="entry name" value="XPA_sf"/>
</dbReference>
<dbReference type="GO" id="GO:0006284">
    <property type="term" value="P:base-excision repair"/>
    <property type="evidence" value="ECO:0007669"/>
    <property type="project" value="TreeGrafter"/>
</dbReference>
<keyword evidence="4" id="KW-0227">DNA damage</keyword>
<keyword evidence="3" id="KW-0479">Metal-binding</keyword>
<dbReference type="Gene3D" id="3.90.530.10">
    <property type="entry name" value="XPA C-terminal domain"/>
    <property type="match status" value="1"/>
</dbReference>
<evidence type="ECO:0000256" key="5">
    <source>
        <dbReference type="ARBA" id="ARBA00022771"/>
    </source>
</evidence>
<comment type="similarity">
    <text evidence="2">Belongs to the XPA family.</text>
</comment>
<comment type="subcellular location">
    <subcellularLocation>
        <location evidence="1">Nucleus</location>
    </subcellularLocation>
</comment>
<keyword evidence="7" id="KW-0238">DNA-binding</keyword>
<dbReference type="GO" id="GO:0000110">
    <property type="term" value="C:nucleotide-excision repair factor 1 complex"/>
    <property type="evidence" value="ECO:0007669"/>
    <property type="project" value="TreeGrafter"/>
</dbReference>
<evidence type="ECO:0000256" key="2">
    <source>
        <dbReference type="ARBA" id="ARBA00005548"/>
    </source>
</evidence>
<dbReference type="AlphaFoldDB" id="A0AAN7WSR3"/>
<dbReference type="InterPro" id="IPR022652">
    <property type="entry name" value="Znf_XPA_CS"/>
</dbReference>
<dbReference type="GO" id="GO:0008270">
    <property type="term" value="F:zinc ion binding"/>
    <property type="evidence" value="ECO:0007669"/>
    <property type="project" value="UniProtKB-KW"/>
</dbReference>
<comment type="caution">
    <text evidence="12">The sequence shown here is derived from an EMBL/GenBank/DDBJ whole genome shotgun (WGS) entry which is preliminary data.</text>
</comment>
<dbReference type="NCBIfam" id="TIGR00598">
    <property type="entry name" value="rad14"/>
    <property type="match status" value="1"/>
</dbReference>
<organism evidence="12 13">
    <name type="scientific">Arxiozyma heterogenica</name>
    <dbReference type="NCBI Taxonomy" id="278026"/>
    <lineage>
        <taxon>Eukaryota</taxon>
        <taxon>Fungi</taxon>
        <taxon>Dikarya</taxon>
        <taxon>Ascomycota</taxon>
        <taxon>Saccharomycotina</taxon>
        <taxon>Saccharomycetes</taxon>
        <taxon>Saccharomycetales</taxon>
        <taxon>Saccharomycetaceae</taxon>
        <taxon>Arxiozyma</taxon>
    </lineage>
</organism>
<keyword evidence="13" id="KW-1185">Reference proteome</keyword>
<evidence type="ECO:0000313" key="13">
    <source>
        <dbReference type="Proteomes" id="UP001306508"/>
    </source>
</evidence>
<dbReference type="CDD" id="cd21077">
    <property type="entry name" value="DBD_Rad14"/>
    <property type="match status" value="1"/>
</dbReference>
<dbReference type="EMBL" id="JAWIZZ010000031">
    <property type="protein sequence ID" value="KAK5781732.1"/>
    <property type="molecule type" value="Genomic_DNA"/>
</dbReference>
<keyword evidence="6" id="KW-0862">Zinc</keyword>
<proteinExistence type="inferred from homology"/>
<feature type="region of interest" description="Disordered" evidence="10">
    <location>
        <begin position="36"/>
        <end position="58"/>
    </location>
</feature>
<dbReference type="PANTHER" id="PTHR10142">
    <property type="entry name" value="DNA REPAIR PROTEIN COMPLEMENTING XP-A CELLS"/>
    <property type="match status" value="1"/>
</dbReference>
<evidence type="ECO:0000256" key="9">
    <source>
        <dbReference type="ARBA" id="ARBA00023242"/>
    </source>
</evidence>
<evidence type="ECO:0000256" key="7">
    <source>
        <dbReference type="ARBA" id="ARBA00023125"/>
    </source>
</evidence>
<feature type="region of interest" description="Disordered" evidence="10">
    <location>
        <begin position="70"/>
        <end position="112"/>
    </location>
</feature>
<keyword evidence="5" id="KW-0863">Zinc-finger</keyword>